<feature type="compositionally biased region" description="Basic residues" evidence="1">
    <location>
        <begin position="62"/>
        <end position="72"/>
    </location>
</feature>
<dbReference type="AlphaFoldDB" id="A0AAN9MW67"/>
<keyword evidence="3" id="KW-1185">Reference proteome</keyword>
<evidence type="ECO:0000256" key="1">
    <source>
        <dbReference type="SAM" id="MobiDB-lite"/>
    </source>
</evidence>
<proteinExistence type="predicted"/>
<dbReference type="EMBL" id="JAYMYQ010000001">
    <property type="protein sequence ID" value="KAK7362084.1"/>
    <property type="molecule type" value="Genomic_DNA"/>
</dbReference>
<organism evidence="2 3">
    <name type="scientific">Canavalia gladiata</name>
    <name type="common">Sword bean</name>
    <name type="synonym">Dolichos gladiatus</name>
    <dbReference type="NCBI Taxonomy" id="3824"/>
    <lineage>
        <taxon>Eukaryota</taxon>
        <taxon>Viridiplantae</taxon>
        <taxon>Streptophyta</taxon>
        <taxon>Embryophyta</taxon>
        <taxon>Tracheophyta</taxon>
        <taxon>Spermatophyta</taxon>
        <taxon>Magnoliopsida</taxon>
        <taxon>eudicotyledons</taxon>
        <taxon>Gunneridae</taxon>
        <taxon>Pentapetalae</taxon>
        <taxon>rosids</taxon>
        <taxon>fabids</taxon>
        <taxon>Fabales</taxon>
        <taxon>Fabaceae</taxon>
        <taxon>Papilionoideae</taxon>
        <taxon>50 kb inversion clade</taxon>
        <taxon>NPAAA clade</taxon>
        <taxon>indigoferoid/millettioid clade</taxon>
        <taxon>Phaseoleae</taxon>
        <taxon>Canavalia</taxon>
    </lineage>
</organism>
<evidence type="ECO:0000313" key="3">
    <source>
        <dbReference type="Proteomes" id="UP001367508"/>
    </source>
</evidence>
<comment type="caution">
    <text evidence="2">The sequence shown here is derived from an EMBL/GenBank/DDBJ whole genome shotgun (WGS) entry which is preliminary data.</text>
</comment>
<dbReference type="Proteomes" id="UP001367508">
    <property type="component" value="Unassembled WGS sequence"/>
</dbReference>
<evidence type="ECO:0000313" key="2">
    <source>
        <dbReference type="EMBL" id="KAK7362084.1"/>
    </source>
</evidence>
<gene>
    <name evidence="2" type="ORF">VNO77_04184</name>
</gene>
<reference evidence="2 3" key="1">
    <citation type="submission" date="2024-01" db="EMBL/GenBank/DDBJ databases">
        <title>The genomes of 5 underutilized Papilionoideae crops provide insights into root nodulation and disease resistanc.</title>
        <authorList>
            <person name="Jiang F."/>
        </authorList>
    </citation>
    <scope>NUCLEOTIDE SEQUENCE [LARGE SCALE GENOMIC DNA]</scope>
    <source>
        <strain evidence="2">LVBAO_FW01</strain>
        <tissue evidence="2">Leaves</tissue>
    </source>
</reference>
<feature type="region of interest" description="Disordered" evidence="1">
    <location>
        <begin position="50"/>
        <end position="94"/>
    </location>
</feature>
<accession>A0AAN9MW67</accession>
<sequence length="189" mass="21536">MRGRNTIFTCNKDNLVSSMVSNSDVKTLSLQRVLMGTPIDLYKAPHKNGFQQEAPQEAHATDKRKHPAKRTSHGGSDPKNPCVEVPQTQQTSENLQNSSGLWSWIYKINKRKILINTPKASRVGRFFELSTMHLRNNSTKKRPYWSIPSRRKEEFGEYMTRMGWKSTAVDVIATTLIFEVGLAARDNIN</sequence>
<protein>
    <submittedName>
        <fullName evidence="2">Uncharacterized protein</fullName>
    </submittedName>
</protein>
<name>A0AAN9MW67_CANGL</name>